<dbReference type="InterPro" id="IPR018394">
    <property type="entry name" value="DNA_photolyase_1_CS_C"/>
</dbReference>
<feature type="binding site" evidence="8">
    <location>
        <begin position="266"/>
        <end position="273"/>
    </location>
    <ligand>
        <name>FAD</name>
        <dbReference type="ChEBI" id="CHEBI:57692"/>
    </ligand>
</feature>
<dbReference type="Pfam" id="PF00875">
    <property type="entry name" value="DNA_photolyase"/>
    <property type="match status" value="1"/>
</dbReference>
<dbReference type="Gene3D" id="3.40.50.620">
    <property type="entry name" value="HUPs"/>
    <property type="match status" value="1"/>
</dbReference>
<evidence type="ECO:0000256" key="5">
    <source>
        <dbReference type="ARBA" id="ARBA00022827"/>
    </source>
</evidence>
<evidence type="ECO:0000256" key="4">
    <source>
        <dbReference type="ARBA" id="ARBA00022630"/>
    </source>
</evidence>
<dbReference type="AlphaFoldDB" id="A0A1I3Y1G3"/>
<accession>A0A1I3Y1G3</accession>
<dbReference type="InterPro" id="IPR005101">
    <property type="entry name" value="Cryptochr/Photolyase_FAD-bd"/>
</dbReference>
<dbReference type="InterPro" id="IPR014729">
    <property type="entry name" value="Rossmann-like_a/b/a_fold"/>
</dbReference>
<evidence type="ECO:0000256" key="2">
    <source>
        <dbReference type="ARBA" id="ARBA00013149"/>
    </source>
</evidence>
<evidence type="ECO:0000256" key="7">
    <source>
        <dbReference type="ARBA" id="ARBA00033999"/>
    </source>
</evidence>
<keyword evidence="12" id="KW-0456">Lyase</keyword>
<comment type="catalytic activity">
    <reaction evidence="7">
        <text>cyclobutadipyrimidine (in DNA) = 2 pyrimidine residues (in DNA).</text>
        <dbReference type="EC" id="4.1.99.3"/>
    </reaction>
</comment>
<feature type="site" description="Electron transfer via tryptophanyl radical" evidence="9">
    <location>
        <position position="297"/>
    </location>
</feature>
<comment type="cofactor">
    <cofactor evidence="8">
        <name>FAD</name>
        <dbReference type="ChEBI" id="CHEBI:57692"/>
    </cofactor>
    <text evidence="8">Binds 1 FAD per subunit.</text>
</comment>
<dbReference type="Gene3D" id="1.10.579.10">
    <property type="entry name" value="DNA Cyclobutane Dipyrimidine Photolyase, subunit A, domain 3"/>
    <property type="match status" value="1"/>
</dbReference>
<evidence type="ECO:0000313" key="13">
    <source>
        <dbReference type="Proteomes" id="UP000199589"/>
    </source>
</evidence>
<feature type="domain" description="Photolyase/cryptochrome alpha/beta" evidence="11">
    <location>
        <begin position="1"/>
        <end position="128"/>
    </location>
</feature>
<proteinExistence type="inferred from homology"/>
<dbReference type="GO" id="GO:0071949">
    <property type="term" value="F:FAD binding"/>
    <property type="evidence" value="ECO:0007669"/>
    <property type="project" value="TreeGrafter"/>
</dbReference>
<dbReference type="OrthoDB" id="9772484at2"/>
<dbReference type="EMBL" id="FOSJ01000018">
    <property type="protein sequence ID" value="SFK25655.1"/>
    <property type="molecule type" value="Genomic_DNA"/>
</dbReference>
<keyword evidence="13" id="KW-1185">Reference proteome</keyword>
<evidence type="ECO:0000259" key="11">
    <source>
        <dbReference type="PROSITE" id="PS51645"/>
    </source>
</evidence>
<evidence type="ECO:0000256" key="10">
    <source>
        <dbReference type="RuleBase" id="RU004182"/>
    </source>
</evidence>
<dbReference type="SUPFAM" id="SSF48173">
    <property type="entry name" value="Cryptochrome/photolyase FAD-binding domain"/>
    <property type="match status" value="1"/>
</dbReference>
<dbReference type="PROSITE" id="PS00394">
    <property type="entry name" value="DNA_PHOTOLYASES_1_1"/>
    <property type="match status" value="1"/>
</dbReference>
<protein>
    <recommendedName>
        <fullName evidence="3">Deoxyribodipyrimidine photo-lyase</fullName>
        <ecNumber evidence="2">4.1.99.3</ecNumber>
    </recommendedName>
</protein>
<dbReference type="GO" id="GO:0009416">
    <property type="term" value="P:response to light stimulus"/>
    <property type="evidence" value="ECO:0007669"/>
    <property type="project" value="TreeGrafter"/>
</dbReference>
<feature type="binding site" evidence="8">
    <location>
        <begin position="363"/>
        <end position="365"/>
    </location>
    <ligand>
        <name>FAD</name>
        <dbReference type="ChEBI" id="CHEBI:57692"/>
    </ligand>
</feature>
<feature type="binding site" evidence="8">
    <location>
        <position position="218"/>
    </location>
    <ligand>
        <name>FAD</name>
        <dbReference type="ChEBI" id="CHEBI:57692"/>
    </ligand>
</feature>
<evidence type="ECO:0000256" key="3">
    <source>
        <dbReference type="ARBA" id="ARBA00014046"/>
    </source>
</evidence>
<feature type="binding site" evidence="8">
    <location>
        <begin position="230"/>
        <end position="234"/>
    </location>
    <ligand>
        <name>FAD</name>
        <dbReference type="ChEBI" id="CHEBI:57692"/>
    </ligand>
</feature>
<evidence type="ECO:0000256" key="1">
    <source>
        <dbReference type="ARBA" id="ARBA00001932"/>
    </source>
</evidence>
<dbReference type="EC" id="4.1.99.3" evidence="2"/>
<evidence type="ECO:0000313" key="12">
    <source>
        <dbReference type="EMBL" id="SFK25655.1"/>
    </source>
</evidence>
<dbReference type="FunFam" id="1.10.579.10:FF:000003">
    <property type="entry name" value="Deoxyribodipyrimidine photo-lyase"/>
    <property type="match status" value="1"/>
</dbReference>
<comment type="similarity">
    <text evidence="10">Belongs to the DNA photolyase family.</text>
</comment>
<name>A0A1I3Y1G3_9LACT</name>
<sequence length="469" mass="55753">MVSVMWFRRDLRLEDNIALAKAFEESEQLILVFHINPEQFLENSLNHDAFFASVWHFKEVLKKSGLHLQILYGDITKSFSDLKKSFPNWSEIYFNKDERGYGKQRDDRMREFFKKHEIAVHSYMDHYLHGAYEVQNNSGDLYKVFTPYYNKWIELEKPTPIQVMINPKKVLKEVLFKENEEKLEKMVKESSLNIHYLPGTEQAKKQLNKFIEEKIDKYKKARDYPFEDNTSRLSQYLRTGEISIRTVWNAVKKETSSESQKTFLKELCWRDFYHMIYVGNPDQKMKPIKTQFSNIQWNNDKEQFEKWKLGHTGYPLVDAAMRQLNETGWMHNRLRMIVASFLTKDLLIDWRWGERYFQKMLIDYDASSNIGGWQWAASTGTDAVPYFRVFNPTTQSEKYDPSGNFIRKYVTELSAVKNEYIHDPEKMSKEEQEAAGVIMGEHYPYPIVNHSEARKRAISVFEESKDIVQ</sequence>
<dbReference type="Gene3D" id="1.25.40.80">
    <property type="match status" value="1"/>
</dbReference>
<reference evidence="13" key="1">
    <citation type="submission" date="2016-10" db="EMBL/GenBank/DDBJ databases">
        <authorList>
            <person name="Varghese N."/>
            <person name="Submissions S."/>
        </authorList>
    </citation>
    <scope>NUCLEOTIDE SEQUENCE [LARGE SCALE GENOMIC DNA]</scope>
    <source>
        <strain evidence="13">DSM 16108</strain>
    </source>
</reference>
<gene>
    <name evidence="12" type="ORF">SAMN04488569_101836</name>
</gene>
<dbReference type="SUPFAM" id="SSF52425">
    <property type="entry name" value="Cryptochrome/photolyase, N-terminal domain"/>
    <property type="match status" value="1"/>
</dbReference>
<keyword evidence="5 8" id="KW-0274">FAD</keyword>
<keyword evidence="4 8" id="KW-0285">Flavoprotein</keyword>
<dbReference type="PROSITE" id="PS51645">
    <property type="entry name" value="PHR_CRY_ALPHA_BETA"/>
    <property type="match status" value="1"/>
</dbReference>
<feature type="binding site" evidence="8">
    <location>
        <position position="263"/>
    </location>
    <ligand>
        <name>FAD</name>
        <dbReference type="ChEBI" id="CHEBI:57692"/>
    </ligand>
</feature>
<dbReference type="InterPro" id="IPR002081">
    <property type="entry name" value="Cryptochrome/DNA_photolyase_1"/>
</dbReference>
<dbReference type="PRINTS" id="PR00147">
    <property type="entry name" value="DNAPHOTLYASE"/>
</dbReference>
<organism evidence="12 13">
    <name type="scientific">Marinilactibacillus piezotolerans</name>
    <dbReference type="NCBI Taxonomy" id="258723"/>
    <lineage>
        <taxon>Bacteria</taxon>
        <taxon>Bacillati</taxon>
        <taxon>Bacillota</taxon>
        <taxon>Bacilli</taxon>
        <taxon>Lactobacillales</taxon>
        <taxon>Carnobacteriaceae</taxon>
        <taxon>Marinilactibacillus</taxon>
    </lineage>
</organism>
<dbReference type="PROSITE" id="PS00691">
    <property type="entry name" value="DNA_PHOTOLYASES_1_2"/>
    <property type="match status" value="1"/>
</dbReference>
<dbReference type="RefSeq" id="WP_091897245.1">
    <property type="nucleotide sequence ID" value="NZ_FOSJ01000018.1"/>
</dbReference>
<dbReference type="Pfam" id="PF03441">
    <property type="entry name" value="FAD_binding_7"/>
    <property type="match status" value="1"/>
</dbReference>
<feature type="site" description="Electron transfer via tryptophanyl radical" evidence="9">
    <location>
        <position position="373"/>
    </location>
</feature>
<dbReference type="GO" id="GO:0003904">
    <property type="term" value="F:deoxyribodipyrimidine photo-lyase activity"/>
    <property type="evidence" value="ECO:0007669"/>
    <property type="project" value="UniProtKB-EC"/>
</dbReference>
<dbReference type="InterPro" id="IPR036155">
    <property type="entry name" value="Crypto/Photolyase_N_sf"/>
</dbReference>
<evidence type="ECO:0000256" key="8">
    <source>
        <dbReference type="PIRSR" id="PIRSR602081-1"/>
    </source>
</evidence>
<dbReference type="PANTHER" id="PTHR11455">
    <property type="entry name" value="CRYPTOCHROME"/>
    <property type="match status" value="1"/>
</dbReference>
<feature type="site" description="Electron transfer via tryptophanyl radical" evidence="9">
    <location>
        <position position="350"/>
    </location>
</feature>
<keyword evidence="6 10" id="KW-0157">Chromophore</keyword>
<evidence type="ECO:0000256" key="6">
    <source>
        <dbReference type="ARBA" id="ARBA00022991"/>
    </source>
</evidence>
<dbReference type="GO" id="GO:0003677">
    <property type="term" value="F:DNA binding"/>
    <property type="evidence" value="ECO:0007669"/>
    <property type="project" value="TreeGrafter"/>
</dbReference>
<dbReference type="InterPro" id="IPR036134">
    <property type="entry name" value="Crypto/Photolyase_FAD-like_sf"/>
</dbReference>
<dbReference type="GO" id="GO:0000719">
    <property type="term" value="P:photoreactive repair"/>
    <property type="evidence" value="ECO:0007669"/>
    <property type="project" value="UniProtKB-ARBA"/>
</dbReference>
<dbReference type="Proteomes" id="UP000199589">
    <property type="component" value="Unassembled WGS sequence"/>
</dbReference>
<comment type="cofactor">
    <cofactor evidence="1">
        <name>(6R)-5,10-methylene-5,6,7,8-tetrahydrofolate</name>
        <dbReference type="ChEBI" id="CHEBI:15636"/>
    </cofactor>
</comment>
<evidence type="ECO:0000256" key="9">
    <source>
        <dbReference type="PIRSR" id="PIRSR602081-2"/>
    </source>
</evidence>
<dbReference type="InterPro" id="IPR006050">
    <property type="entry name" value="DNA_photolyase_N"/>
</dbReference>
<dbReference type="PANTHER" id="PTHR11455:SF9">
    <property type="entry name" value="CRYPTOCHROME CIRCADIAN CLOCK 5 ISOFORM X1"/>
    <property type="match status" value="1"/>
</dbReference>